<reference evidence="2" key="2">
    <citation type="submission" date="2020-06" db="EMBL/GenBank/DDBJ databases">
        <title>Helianthus annuus Genome sequencing and assembly Release 2.</title>
        <authorList>
            <person name="Gouzy J."/>
            <person name="Langlade N."/>
            <person name="Munos S."/>
        </authorList>
    </citation>
    <scope>NUCLEOTIDE SEQUENCE</scope>
    <source>
        <tissue evidence="2">Leaves</tissue>
    </source>
</reference>
<evidence type="ECO:0000256" key="1">
    <source>
        <dbReference type="SAM" id="MobiDB-lite"/>
    </source>
</evidence>
<dbReference type="AlphaFoldDB" id="A0A9K3N380"/>
<keyword evidence="3" id="KW-1185">Reference proteome</keyword>
<protein>
    <submittedName>
        <fullName evidence="2">Uncharacterized protein</fullName>
    </submittedName>
</protein>
<evidence type="ECO:0000313" key="2">
    <source>
        <dbReference type="EMBL" id="KAF5785045.1"/>
    </source>
</evidence>
<evidence type="ECO:0000313" key="3">
    <source>
        <dbReference type="Proteomes" id="UP000215914"/>
    </source>
</evidence>
<organism evidence="2 3">
    <name type="scientific">Helianthus annuus</name>
    <name type="common">Common sunflower</name>
    <dbReference type="NCBI Taxonomy" id="4232"/>
    <lineage>
        <taxon>Eukaryota</taxon>
        <taxon>Viridiplantae</taxon>
        <taxon>Streptophyta</taxon>
        <taxon>Embryophyta</taxon>
        <taxon>Tracheophyta</taxon>
        <taxon>Spermatophyta</taxon>
        <taxon>Magnoliopsida</taxon>
        <taxon>eudicotyledons</taxon>
        <taxon>Gunneridae</taxon>
        <taxon>Pentapetalae</taxon>
        <taxon>asterids</taxon>
        <taxon>campanulids</taxon>
        <taxon>Asterales</taxon>
        <taxon>Asteraceae</taxon>
        <taxon>Asteroideae</taxon>
        <taxon>Heliantheae alliance</taxon>
        <taxon>Heliantheae</taxon>
        <taxon>Helianthus</taxon>
    </lineage>
</organism>
<accession>A0A9K3N380</accession>
<comment type="caution">
    <text evidence="2">The sequence shown here is derived from an EMBL/GenBank/DDBJ whole genome shotgun (WGS) entry which is preliminary data.</text>
</comment>
<reference evidence="2" key="1">
    <citation type="journal article" date="2017" name="Nature">
        <title>The sunflower genome provides insights into oil metabolism, flowering and Asterid evolution.</title>
        <authorList>
            <person name="Badouin H."/>
            <person name="Gouzy J."/>
            <person name="Grassa C.J."/>
            <person name="Murat F."/>
            <person name="Staton S.E."/>
            <person name="Cottret L."/>
            <person name="Lelandais-Briere C."/>
            <person name="Owens G.L."/>
            <person name="Carrere S."/>
            <person name="Mayjonade B."/>
            <person name="Legrand L."/>
            <person name="Gill N."/>
            <person name="Kane N.C."/>
            <person name="Bowers J.E."/>
            <person name="Hubner S."/>
            <person name="Bellec A."/>
            <person name="Berard A."/>
            <person name="Berges H."/>
            <person name="Blanchet N."/>
            <person name="Boniface M.C."/>
            <person name="Brunel D."/>
            <person name="Catrice O."/>
            <person name="Chaidir N."/>
            <person name="Claudel C."/>
            <person name="Donnadieu C."/>
            <person name="Faraut T."/>
            <person name="Fievet G."/>
            <person name="Helmstetter N."/>
            <person name="King M."/>
            <person name="Knapp S.J."/>
            <person name="Lai Z."/>
            <person name="Le Paslier M.C."/>
            <person name="Lippi Y."/>
            <person name="Lorenzon L."/>
            <person name="Mandel J.R."/>
            <person name="Marage G."/>
            <person name="Marchand G."/>
            <person name="Marquand E."/>
            <person name="Bret-Mestries E."/>
            <person name="Morien E."/>
            <person name="Nambeesan S."/>
            <person name="Nguyen T."/>
            <person name="Pegot-Espagnet P."/>
            <person name="Pouilly N."/>
            <person name="Raftis F."/>
            <person name="Sallet E."/>
            <person name="Schiex T."/>
            <person name="Thomas J."/>
            <person name="Vandecasteele C."/>
            <person name="Vares D."/>
            <person name="Vear F."/>
            <person name="Vautrin S."/>
            <person name="Crespi M."/>
            <person name="Mangin B."/>
            <person name="Burke J.M."/>
            <person name="Salse J."/>
            <person name="Munos S."/>
            <person name="Vincourt P."/>
            <person name="Rieseberg L.H."/>
            <person name="Langlade N.B."/>
        </authorList>
    </citation>
    <scope>NUCLEOTIDE SEQUENCE</scope>
    <source>
        <tissue evidence="2">Leaves</tissue>
    </source>
</reference>
<sequence>MHWREMGAKDKFKDDGPPADAYIENTLFKRLSQRPSECQVIPEGALLMAGMSLLRRNSRLYPVFQRVNGGEWSLFDFVDPPRNAALRSADLVVGEQEPDVLKIHIEQFLLPAVPADATAQVSNPPPPARGAGFLLKRRRNHPG</sequence>
<dbReference type="Proteomes" id="UP000215914">
    <property type="component" value="Unassembled WGS sequence"/>
</dbReference>
<dbReference type="Gramene" id="mRNA:HanXRQr2_Chr10g0423991">
    <property type="protein sequence ID" value="mRNA:HanXRQr2_Chr10g0423991"/>
    <property type="gene ID" value="HanXRQr2_Chr10g0423991"/>
</dbReference>
<dbReference type="EMBL" id="MNCJ02000325">
    <property type="protein sequence ID" value="KAF5785045.1"/>
    <property type="molecule type" value="Genomic_DNA"/>
</dbReference>
<name>A0A9K3N380_HELAN</name>
<gene>
    <name evidence="2" type="ORF">HanXRQr2_Chr10g0423991</name>
</gene>
<feature type="region of interest" description="Disordered" evidence="1">
    <location>
        <begin position="118"/>
        <end position="143"/>
    </location>
</feature>
<proteinExistence type="predicted"/>